<feature type="transmembrane region" description="Helical" evidence="1">
    <location>
        <begin position="42"/>
        <end position="62"/>
    </location>
</feature>
<organism evidence="3 4">
    <name type="scientific">Acanthosepion pharaonis</name>
    <name type="common">Pharaoh cuttlefish</name>
    <name type="synonym">Sepia pharaonis</name>
    <dbReference type="NCBI Taxonomy" id="158019"/>
    <lineage>
        <taxon>Eukaryota</taxon>
        <taxon>Metazoa</taxon>
        <taxon>Spiralia</taxon>
        <taxon>Lophotrochozoa</taxon>
        <taxon>Mollusca</taxon>
        <taxon>Cephalopoda</taxon>
        <taxon>Coleoidea</taxon>
        <taxon>Decapodiformes</taxon>
        <taxon>Sepiida</taxon>
        <taxon>Sepiina</taxon>
        <taxon>Sepiidae</taxon>
        <taxon>Acanthosepion</taxon>
    </lineage>
</organism>
<dbReference type="InterPro" id="IPR052356">
    <property type="entry name" value="Thiol_S-MT"/>
</dbReference>
<keyword evidence="1" id="KW-0812">Transmembrane</keyword>
<protein>
    <recommendedName>
        <fullName evidence="2">Methyltransferase type 11 domain-containing protein</fullName>
    </recommendedName>
</protein>
<feature type="transmembrane region" description="Helical" evidence="1">
    <location>
        <begin position="9"/>
        <end position="30"/>
    </location>
</feature>
<name>A0A812BZY2_ACAPH</name>
<keyword evidence="4" id="KW-1185">Reference proteome</keyword>
<dbReference type="PANTHER" id="PTHR45036:SF1">
    <property type="entry name" value="METHYLTRANSFERASE LIKE 7A"/>
    <property type="match status" value="1"/>
</dbReference>
<feature type="domain" description="Methyltransferase type 11" evidence="2">
    <location>
        <begin position="160"/>
        <end position="246"/>
    </location>
</feature>
<sequence>MMLPGSQQLFLFCLGNHLFCLSPSTISIFLLTADFIPSLYELGFFFSLSLAHIHFFFISFCLEMKTSFTFFISWLHKEFCGRNLFEISIALLVLFLVYIFLVVQIHELVGNITRVAFHSDICSEQSELLSTLLHPLKVDQLSADRLLDVLDISGINCPFQHLPTGCQLTCWEPNPYGRPFLEKKAEESERVFLKEILSGPIGDLDKIEDGSFDIIVSHMSLCSVPEPEEVIAEIHRLLRPGGSFYFLEHIADRMWFMRFLQLLSLPLLFVLGGKCRPNRHIWHHIDESEFTTHSYERFRVGAFSVRCPVIVGTATKSA</sequence>
<evidence type="ECO:0000313" key="3">
    <source>
        <dbReference type="EMBL" id="CAE1246606.1"/>
    </source>
</evidence>
<dbReference type="PANTHER" id="PTHR45036">
    <property type="entry name" value="METHYLTRANSFERASE LIKE 7B"/>
    <property type="match status" value="1"/>
</dbReference>
<dbReference type="GO" id="GO:0008757">
    <property type="term" value="F:S-adenosylmethionine-dependent methyltransferase activity"/>
    <property type="evidence" value="ECO:0007669"/>
    <property type="project" value="InterPro"/>
</dbReference>
<dbReference type="AlphaFoldDB" id="A0A812BZY2"/>
<dbReference type="EMBL" id="CAHIKZ030000954">
    <property type="protein sequence ID" value="CAE1246606.1"/>
    <property type="molecule type" value="Genomic_DNA"/>
</dbReference>
<dbReference type="Gene3D" id="3.40.50.150">
    <property type="entry name" value="Vaccinia Virus protein VP39"/>
    <property type="match status" value="1"/>
</dbReference>
<dbReference type="Pfam" id="PF08241">
    <property type="entry name" value="Methyltransf_11"/>
    <property type="match status" value="1"/>
</dbReference>
<dbReference type="CDD" id="cd02440">
    <property type="entry name" value="AdoMet_MTases"/>
    <property type="match status" value="1"/>
</dbReference>
<dbReference type="OrthoDB" id="416496at2759"/>
<keyword evidence="1" id="KW-1133">Transmembrane helix</keyword>
<evidence type="ECO:0000259" key="2">
    <source>
        <dbReference type="Pfam" id="PF08241"/>
    </source>
</evidence>
<feature type="transmembrane region" description="Helical" evidence="1">
    <location>
        <begin position="83"/>
        <end position="105"/>
    </location>
</feature>
<gene>
    <name evidence="3" type="ORF">SPHA_25241</name>
</gene>
<evidence type="ECO:0000256" key="1">
    <source>
        <dbReference type="SAM" id="Phobius"/>
    </source>
</evidence>
<dbReference type="Proteomes" id="UP000597762">
    <property type="component" value="Unassembled WGS sequence"/>
</dbReference>
<comment type="caution">
    <text evidence="3">The sequence shown here is derived from an EMBL/GenBank/DDBJ whole genome shotgun (WGS) entry which is preliminary data.</text>
</comment>
<dbReference type="InterPro" id="IPR013216">
    <property type="entry name" value="Methyltransf_11"/>
</dbReference>
<reference evidence="3" key="1">
    <citation type="submission" date="2021-01" db="EMBL/GenBank/DDBJ databases">
        <authorList>
            <person name="Li R."/>
            <person name="Bekaert M."/>
        </authorList>
    </citation>
    <scope>NUCLEOTIDE SEQUENCE</scope>
    <source>
        <strain evidence="3">Farmed</strain>
    </source>
</reference>
<proteinExistence type="predicted"/>
<dbReference type="InterPro" id="IPR029063">
    <property type="entry name" value="SAM-dependent_MTases_sf"/>
</dbReference>
<accession>A0A812BZY2</accession>
<dbReference type="SUPFAM" id="SSF53335">
    <property type="entry name" value="S-adenosyl-L-methionine-dependent methyltransferases"/>
    <property type="match status" value="1"/>
</dbReference>
<evidence type="ECO:0000313" key="4">
    <source>
        <dbReference type="Proteomes" id="UP000597762"/>
    </source>
</evidence>
<keyword evidence="1" id="KW-0472">Membrane</keyword>